<keyword evidence="2" id="KW-0326">Glycosidase</keyword>
<dbReference type="GO" id="GO:0006152">
    <property type="term" value="P:purine nucleoside catabolic process"/>
    <property type="evidence" value="ECO:0007669"/>
    <property type="project" value="TreeGrafter"/>
</dbReference>
<dbReference type="SUPFAM" id="SSF53590">
    <property type="entry name" value="Nucleoside hydrolase"/>
    <property type="match status" value="1"/>
</dbReference>
<dbReference type="CDD" id="cd02651">
    <property type="entry name" value="nuc_hydro_IU_UC_XIUA"/>
    <property type="match status" value="1"/>
</dbReference>
<protein>
    <submittedName>
        <fullName evidence="4">Ribonucleoside hydrolase</fullName>
    </submittedName>
</protein>
<evidence type="ECO:0000313" key="5">
    <source>
        <dbReference type="Proteomes" id="UP000017747"/>
    </source>
</evidence>
<keyword evidence="5" id="KW-1185">Reference proteome</keyword>
<evidence type="ECO:0000256" key="2">
    <source>
        <dbReference type="ARBA" id="ARBA00023295"/>
    </source>
</evidence>
<proteinExistence type="predicted"/>
<dbReference type="InterPro" id="IPR036452">
    <property type="entry name" value="Ribo_hydro-like"/>
</dbReference>
<evidence type="ECO:0000256" key="1">
    <source>
        <dbReference type="ARBA" id="ARBA00022801"/>
    </source>
</evidence>
<reference evidence="4 5" key="1">
    <citation type="journal article" date="2014" name="Genome Announc.">
        <title>Genome Sequence of Youngiibacter fragilis, the Type Strain of the Genus Youngiibacter.</title>
        <authorList>
            <person name="Wawrik C.B."/>
            <person name="Callaghan A.V."/>
            <person name="Stamps B.W."/>
            <person name="Wawrik B."/>
        </authorList>
    </citation>
    <scope>NUCLEOTIDE SEQUENCE [LARGE SCALE GENOMIC DNA]</scope>
    <source>
        <strain evidence="4 5">232.1</strain>
    </source>
</reference>
<organism evidence="4 5">
    <name type="scientific">Youngiibacter fragilis 232.1</name>
    <dbReference type="NCBI Taxonomy" id="994573"/>
    <lineage>
        <taxon>Bacteria</taxon>
        <taxon>Bacillati</taxon>
        <taxon>Bacillota</taxon>
        <taxon>Clostridia</taxon>
        <taxon>Eubacteriales</taxon>
        <taxon>Clostridiaceae</taxon>
        <taxon>Youngiibacter</taxon>
    </lineage>
</organism>
<dbReference type="STRING" id="994573.T472_0210100"/>
<dbReference type="Proteomes" id="UP000017747">
    <property type="component" value="Unassembled WGS sequence"/>
</dbReference>
<dbReference type="Gene3D" id="3.90.245.10">
    <property type="entry name" value="Ribonucleoside hydrolase-like"/>
    <property type="match status" value="1"/>
</dbReference>
<dbReference type="InterPro" id="IPR001910">
    <property type="entry name" value="Inosine/uridine_hydrolase_dom"/>
</dbReference>
<feature type="domain" description="Inosine/uridine-preferring nucleoside hydrolase" evidence="3">
    <location>
        <begin position="18"/>
        <end position="310"/>
    </location>
</feature>
<dbReference type="GO" id="GO:0005829">
    <property type="term" value="C:cytosol"/>
    <property type="evidence" value="ECO:0007669"/>
    <property type="project" value="TreeGrafter"/>
</dbReference>
<gene>
    <name evidence="4" type="ORF">T472_0210100</name>
</gene>
<name>V7I6C7_9CLOT</name>
<dbReference type="EMBL" id="AXUN02000173">
    <property type="protein sequence ID" value="ETA80749.1"/>
    <property type="molecule type" value="Genomic_DNA"/>
</dbReference>
<evidence type="ECO:0000259" key="3">
    <source>
        <dbReference type="Pfam" id="PF01156"/>
    </source>
</evidence>
<accession>V7I6C7</accession>
<dbReference type="PANTHER" id="PTHR12304">
    <property type="entry name" value="INOSINE-URIDINE PREFERRING NUCLEOSIDE HYDROLASE"/>
    <property type="match status" value="1"/>
</dbReference>
<evidence type="ECO:0000313" key="4">
    <source>
        <dbReference type="EMBL" id="ETA80749.1"/>
    </source>
</evidence>
<sequence>MKNSDHCRRWHKMHKRPIILDCDPGVDDAYAIMLAHSNEGFDIRAITPVAGNVEFKHTSRNALDLADMLGIDTRVAKGADRPLIIELQTAGEIHGGNGMAGYTLPMAKREFDEMKAWDVIYEEARKFKGELEIVAVGPLTNVAIAILKYGDLKDYVKRIVIMGGSATVGNHSQYGEFNIWVDPHAAEIVFHSGIPVTMFGLNATRQSALTSEEMYAMSDMETSVQDLLKGINHYVFGLRGGKDWGGTITLHDAITVGYLIDESLAETRKAYVTCEMTGRNTYGQTVTDFKGLCGKEPNVDVAMVTHVEVFRNMLKGMLEFYKAN</sequence>
<dbReference type="PATRIC" id="fig|994573.3.peg.1881"/>
<keyword evidence="1 4" id="KW-0378">Hydrolase</keyword>
<dbReference type="PANTHER" id="PTHR12304:SF4">
    <property type="entry name" value="URIDINE NUCLEOSIDASE"/>
    <property type="match status" value="1"/>
</dbReference>
<dbReference type="AlphaFoldDB" id="V7I6C7"/>
<comment type="caution">
    <text evidence="4">The sequence shown here is derived from an EMBL/GenBank/DDBJ whole genome shotgun (WGS) entry which is preliminary data.</text>
</comment>
<dbReference type="InterPro" id="IPR023186">
    <property type="entry name" value="IUNH"/>
</dbReference>
<dbReference type="GO" id="GO:0008477">
    <property type="term" value="F:purine nucleosidase activity"/>
    <property type="evidence" value="ECO:0007669"/>
    <property type="project" value="TreeGrafter"/>
</dbReference>
<dbReference type="Pfam" id="PF01156">
    <property type="entry name" value="IU_nuc_hydro"/>
    <property type="match status" value="1"/>
</dbReference>
<dbReference type="eggNOG" id="COG1957">
    <property type="taxonomic scope" value="Bacteria"/>
</dbReference>